<dbReference type="PANTHER" id="PTHR10410">
    <property type="entry name" value="EUKARYOTIC TRANSLATION INITIATION FACTOR 3 -RELATED"/>
    <property type="match status" value="1"/>
</dbReference>
<feature type="compositionally biased region" description="Polar residues" evidence="1">
    <location>
        <begin position="286"/>
        <end position="297"/>
    </location>
</feature>
<evidence type="ECO:0008006" key="7">
    <source>
        <dbReference type="Google" id="ProtNLM"/>
    </source>
</evidence>
<dbReference type="EMBL" id="MDYQ01000129">
    <property type="protein sequence ID" value="PRP81238.1"/>
    <property type="molecule type" value="Genomic_DNA"/>
</dbReference>
<dbReference type="GO" id="GO:0008237">
    <property type="term" value="F:metallopeptidase activity"/>
    <property type="evidence" value="ECO:0007669"/>
    <property type="project" value="InterPro"/>
</dbReference>
<feature type="compositionally biased region" description="Basic and acidic residues" evidence="1">
    <location>
        <begin position="1"/>
        <end position="21"/>
    </location>
</feature>
<feature type="region of interest" description="Disordered" evidence="1">
    <location>
        <begin position="196"/>
        <end position="298"/>
    </location>
</feature>
<evidence type="ECO:0000259" key="3">
    <source>
        <dbReference type="PROSITE" id="PS50249"/>
    </source>
</evidence>
<dbReference type="Pfam" id="PF01398">
    <property type="entry name" value="JAB"/>
    <property type="match status" value="1"/>
</dbReference>
<evidence type="ECO:0000259" key="4">
    <source>
        <dbReference type="PROSITE" id="PS51294"/>
    </source>
</evidence>
<feature type="compositionally biased region" description="Basic residues" evidence="1">
    <location>
        <begin position="244"/>
        <end position="253"/>
    </location>
</feature>
<feature type="region of interest" description="Disordered" evidence="1">
    <location>
        <begin position="75"/>
        <end position="150"/>
    </location>
</feature>
<dbReference type="Pfam" id="PF00249">
    <property type="entry name" value="Myb_DNA-binding"/>
    <property type="match status" value="1"/>
</dbReference>
<feature type="compositionally biased region" description="Basic residues" evidence="1">
    <location>
        <begin position="75"/>
        <end position="85"/>
    </location>
</feature>
<dbReference type="PROSITE" id="PS51294">
    <property type="entry name" value="HTH_MYB"/>
    <property type="match status" value="1"/>
</dbReference>
<dbReference type="PROSITE" id="PS50090">
    <property type="entry name" value="MYB_LIKE"/>
    <property type="match status" value="1"/>
</dbReference>
<feature type="region of interest" description="Disordered" evidence="1">
    <location>
        <begin position="1"/>
        <end position="24"/>
    </location>
</feature>
<protein>
    <recommendedName>
        <fullName evidence="7">Myb-like, SWIRM and MPN domain-containing protein 1</fullName>
    </recommendedName>
</protein>
<feature type="region of interest" description="Disordered" evidence="1">
    <location>
        <begin position="519"/>
        <end position="546"/>
    </location>
</feature>
<dbReference type="STRING" id="1890364.A0A2P6NBB5"/>
<dbReference type="Gene3D" id="3.40.140.10">
    <property type="entry name" value="Cytidine Deaminase, domain 2"/>
    <property type="match status" value="1"/>
</dbReference>
<feature type="domain" description="Myb-like" evidence="2">
    <location>
        <begin position="139"/>
        <end position="176"/>
    </location>
</feature>
<reference evidence="5 6" key="1">
    <citation type="journal article" date="2018" name="Genome Biol. Evol.">
        <title>Multiple Roots of Fruiting Body Formation in Amoebozoa.</title>
        <authorList>
            <person name="Hillmann F."/>
            <person name="Forbes G."/>
            <person name="Novohradska S."/>
            <person name="Ferling I."/>
            <person name="Riege K."/>
            <person name="Groth M."/>
            <person name="Westermann M."/>
            <person name="Marz M."/>
            <person name="Spaller T."/>
            <person name="Winckler T."/>
            <person name="Schaap P."/>
            <person name="Glockner G."/>
        </authorList>
    </citation>
    <scope>NUCLEOTIDE SEQUENCE [LARGE SCALE GENOMIC DNA]</scope>
    <source>
        <strain evidence="5 6">Jena</strain>
    </source>
</reference>
<dbReference type="Proteomes" id="UP000241769">
    <property type="component" value="Unassembled WGS sequence"/>
</dbReference>
<dbReference type="PROSITE" id="PS50249">
    <property type="entry name" value="MPN"/>
    <property type="match status" value="1"/>
</dbReference>
<dbReference type="SUPFAM" id="SSF102712">
    <property type="entry name" value="JAB1/MPN domain"/>
    <property type="match status" value="1"/>
</dbReference>
<evidence type="ECO:0000256" key="1">
    <source>
        <dbReference type="SAM" id="MobiDB-lite"/>
    </source>
</evidence>
<accession>A0A2P6NBB5</accession>
<dbReference type="OrthoDB" id="118550at2759"/>
<dbReference type="InterPro" id="IPR001005">
    <property type="entry name" value="SANT/Myb"/>
</dbReference>
<name>A0A2P6NBB5_9EUKA</name>
<dbReference type="CDD" id="cd00167">
    <property type="entry name" value="SANT"/>
    <property type="match status" value="1"/>
</dbReference>
<feature type="compositionally biased region" description="Basic and acidic residues" evidence="1">
    <location>
        <begin position="273"/>
        <end position="285"/>
    </location>
</feature>
<dbReference type="InterPro" id="IPR037518">
    <property type="entry name" value="MPN"/>
</dbReference>
<dbReference type="InParanoid" id="A0A2P6NBB5"/>
<feature type="domain" description="HTH myb-type" evidence="4">
    <location>
        <begin position="139"/>
        <end position="176"/>
    </location>
</feature>
<gene>
    <name evidence="5" type="ORF">PROFUN_02072</name>
</gene>
<feature type="compositionally biased region" description="Basic and acidic residues" evidence="1">
    <location>
        <begin position="202"/>
        <end position="213"/>
    </location>
</feature>
<comment type="caution">
    <text evidence="5">The sequence shown here is derived from an EMBL/GenBank/DDBJ whole genome shotgun (WGS) entry which is preliminary data.</text>
</comment>
<proteinExistence type="predicted"/>
<feature type="domain" description="MPN" evidence="3">
    <location>
        <begin position="325"/>
        <end position="457"/>
    </location>
</feature>
<sequence>MYAFAAEKEHADKDEEEKRSTELIARMLMQDQMQDQEDNPYADLYSRRGIKSKGFAGGEDEDEDDFVPEFVIQKAKKMSAKKRARATSSKNASQEETPAAPPAQAQPATSPTPKESNPSPSTTPDGAEKKKRRYAKSEDDKFNRGKWTDEEEALFDEALLKYGRDWAKCSAHIPGRDKTSFLNHVALRKRKYGDSLVATPGKETEVKPTEKVTMEAPAQKMEPPSPVKKKVEPPSPKKSEPASPKKKKEKKKPFRESDLGINLADVVHRKKRGGDAVDAKSKLRETTSSNWQASNDPTADPLTMVRCLEYSGKAGTESSGQPYRLNVHSNVLLIADFHAHLATTEIIGYLAGRWDAKEKLITVTSAFPCKSLCTSGAEVQVEMDPECEIVVREEIEKSGLRVVGWYHSHPTFQPDPSLRDIENQTNYQNFIREEETLAEPFVGAIVSSYDIRMPNWFHIKHMQDCRGQPMQVQREIIQEDLSPETDLKLQKLLDMYRAFSTRIEPDDLWRYCSPKELQEMGESGDGGKPQLKMTPLTKGQKMKKSIQHRLPLTMTPEAAEKYVSEWMTKMEEAWKSTIPHEGL</sequence>
<keyword evidence="6" id="KW-1185">Reference proteome</keyword>
<evidence type="ECO:0000259" key="2">
    <source>
        <dbReference type="PROSITE" id="PS50090"/>
    </source>
</evidence>
<dbReference type="AlphaFoldDB" id="A0A2P6NBB5"/>
<dbReference type="Gene3D" id="1.10.10.60">
    <property type="entry name" value="Homeodomain-like"/>
    <property type="match status" value="1"/>
</dbReference>
<dbReference type="SMART" id="SM00717">
    <property type="entry name" value="SANT"/>
    <property type="match status" value="1"/>
</dbReference>
<feature type="compositionally biased region" description="Polar residues" evidence="1">
    <location>
        <begin position="114"/>
        <end position="124"/>
    </location>
</feature>
<dbReference type="SUPFAM" id="SSF46689">
    <property type="entry name" value="Homeodomain-like"/>
    <property type="match status" value="1"/>
</dbReference>
<feature type="compositionally biased region" description="Basic and acidic residues" evidence="1">
    <location>
        <begin position="229"/>
        <end position="240"/>
    </location>
</feature>
<feature type="compositionally biased region" description="Basic and acidic residues" evidence="1">
    <location>
        <begin position="135"/>
        <end position="148"/>
    </location>
</feature>
<feature type="compositionally biased region" description="Low complexity" evidence="1">
    <location>
        <begin position="86"/>
        <end position="113"/>
    </location>
</feature>
<dbReference type="InterPro" id="IPR009057">
    <property type="entry name" value="Homeodomain-like_sf"/>
</dbReference>
<evidence type="ECO:0000313" key="5">
    <source>
        <dbReference type="EMBL" id="PRP81238.1"/>
    </source>
</evidence>
<dbReference type="InterPro" id="IPR017930">
    <property type="entry name" value="Myb_dom"/>
</dbReference>
<evidence type="ECO:0000313" key="6">
    <source>
        <dbReference type="Proteomes" id="UP000241769"/>
    </source>
</evidence>
<dbReference type="InterPro" id="IPR050242">
    <property type="entry name" value="JAMM_MPN+_peptidase_M67A"/>
</dbReference>
<dbReference type="InterPro" id="IPR000555">
    <property type="entry name" value="JAMM/MPN+_dom"/>
</dbReference>
<organism evidence="5 6">
    <name type="scientific">Planoprotostelium fungivorum</name>
    <dbReference type="NCBI Taxonomy" id="1890364"/>
    <lineage>
        <taxon>Eukaryota</taxon>
        <taxon>Amoebozoa</taxon>
        <taxon>Evosea</taxon>
        <taxon>Variosea</taxon>
        <taxon>Cavosteliida</taxon>
        <taxon>Cavosteliaceae</taxon>
        <taxon>Planoprotostelium</taxon>
    </lineage>
</organism>